<dbReference type="AlphaFoldDB" id="A0A516V3I6"/>
<proteinExistence type="predicted"/>
<dbReference type="PANTHER" id="PTHR36966:SF1">
    <property type="entry name" value="REP-ASSOCIATED TYROSINE TRANSPOSASE"/>
    <property type="match status" value="1"/>
</dbReference>
<dbReference type="PANTHER" id="PTHR36966">
    <property type="entry name" value="REP-ASSOCIATED TYROSINE TRANSPOSASE"/>
    <property type="match status" value="1"/>
</dbReference>
<gene>
    <name evidence="2" type="ORF">FNZ56_03910</name>
</gene>
<name>A0A516V3I6_9GAMM</name>
<organism evidence="2 3">
    <name type="scientific">Pseudoluteimonas lycopersici</name>
    <dbReference type="NCBI Taxonomy" id="1324796"/>
    <lineage>
        <taxon>Bacteria</taxon>
        <taxon>Pseudomonadati</taxon>
        <taxon>Pseudomonadota</taxon>
        <taxon>Gammaproteobacteria</taxon>
        <taxon>Lysobacterales</taxon>
        <taxon>Lysobacteraceae</taxon>
        <taxon>Pseudoluteimonas</taxon>
    </lineage>
</organism>
<sequence>MPNYRRAWMPGGTWFFTVNLLQRRGNDLLVREIELLRRCMAMERARRPFSVLAWVVMPEHMHWLWRLPPGDGDFATRWRRIRTDFSLGIARHETRTAVRLRRGERGIWQRRYWEHLVRDEDDLRRHVEYIHFNPVKHGHAVRAADWPHSSFRAWVERGAYSLDWAADP</sequence>
<dbReference type="InterPro" id="IPR002686">
    <property type="entry name" value="Transposase_17"/>
</dbReference>
<evidence type="ECO:0000313" key="3">
    <source>
        <dbReference type="Proteomes" id="UP000315891"/>
    </source>
</evidence>
<dbReference type="InterPro" id="IPR036515">
    <property type="entry name" value="Transposase_17_sf"/>
</dbReference>
<dbReference type="OrthoDB" id="9794403at2"/>
<dbReference type="GO" id="GO:0004803">
    <property type="term" value="F:transposase activity"/>
    <property type="evidence" value="ECO:0007669"/>
    <property type="project" value="InterPro"/>
</dbReference>
<evidence type="ECO:0000259" key="1">
    <source>
        <dbReference type="SMART" id="SM01321"/>
    </source>
</evidence>
<keyword evidence="3" id="KW-1185">Reference proteome</keyword>
<dbReference type="NCBIfam" id="NF047646">
    <property type="entry name" value="REP_Tyr_transpos"/>
    <property type="match status" value="1"/>
</dbReference>
<protein>
    <submittedName>
        <fullName evidence="2">Transposase</fullName>
    </submittedName>
</protein>
<dbReference type="Proteomes" id="UP000315891">
    <property type="component" value="Chromosome"/>
</dbReference>
<dbReference type="InterPro" id="IPR052715">
    <property type="entry name" value="RAYT_transposase"/>
</dbReference>
<dbReference type="SUPFAM" id="SSF143422">
    <property type="entry name" value="Transposase IS200-like"/>
    <property type="match status" value="1"/>
</dbReference>
<accession>A0A516V3I6</accession>
<dbReference type="GO" id="GO:0043565">
    <property type="term" value="F:sequence-specific DNA binding"/>
    <property type="evidence" value="ECO:0007669"/>
    <property type="project" value="TreeGrafter"/>
</dbReference>
<reference evidence="2 3" key="1">
    <citation type="submission" date="2019-07" db="EMBL/GenBank/DDBJ databases">
        <title>Lysobacter weifangensis sp. nov., isolated from bensulfuron-methyl contaminated farmland soil.</title>
        <authorList>
            <person name="Zhao H."/>
        </authorList>
    </citation>
    <scope>NUCLEOTIDE SEQUENCE [LARGE SCALE GENOMIC DNA]</scope>
    <source>
        <strain evidence="2 3">CC-Bw-6</strain>
    </source>
</reference>
<dbReference type="GO" id="GO:0006313">
    <property type="term" value="P:DNA transposition"/>
    <property type="evidence" value="ECO:0007669"/>
    <property type="project" value="InterPro"/>
</dbReference>
<dbReference type="RefSeq" id="WP_143878589.1">
    <property type="nucleotide sequence ID" value="NZ_BAABLZ010000002.1"/>
</dbReference>
<dbReference type="Gene3D" id="3.30.70.1290">
    <property type="entry name" value="Transposase IS200-like"/>
    <property type="match status" value="1"/>
</dbReference>
<dbReference type="SMART" id="SM01321">
    <property type="entry name" value="Y1_Tnp"/>
    <property type="match status" value="1"/>
</dbReference>
<dbReference type="EMBL" id="CP041742">
    <property type="protein sequence ID" value="QDQ73076.1"/>
    <property type="molecule type" value="Genomic_DNA"/>
</dbReference>
<evidence type="ECO:0000313" key="2">
    <source>
        <dbReference type="EMBL" id="QDQ73076.1"/>
    </source>
</evidence>
<feature type="domain" description="Transposase IS200-like" evidence="1">
    <location>
        <begin position="9"/>
        <end position="133"/>
    </location>
</feature>